<dbReference type="InterPro" id="IPR035952">
    <property type="entry name" value="Rhomboid-like_sf"/>
</dbReference>
<evidence type="ECO:0000256" key="3">
    <source>
        <dbReference type="ARBA" id="ARBA00022692"/>
    </source>
</evidence>
<dbReference type="SUPFAM" id="SSF144091">
    <property type="entry name" value="Rhomboid-like"/>
    <property type="match status" value="1"/>
</dbReference>
<evidence type="ECO:0000259" key="9">
    <source>
        <dbReference type="Pfam" id="PF01694"/>
    </source>
</evidence>
<dbReference type="GO" id="GO:0004252">
    <property type="term" value="F:serine-type endopeptidase activity"/>
    <property type="evidence" value="ECO:0007669"/>
    <property type="project" value="InterPro"/>
</dbReference>
<evidence type="ECO:0000256" key="5">
    <source>
        <dbReference type="ARBA" id="ARBA00022825"/>
    </source>
</evidence>
<dbReference type="HOGENOM" id="CLU_055068_3_0_9"/>
<dbReference type="GO" id="GO:0006508">
    <property type="term" value="P:proteolysis"/>
    <property type="evidence" value="ECO:0007669"/>
    <property type="project" value="UniProtKB-KW"/>
</dbReference>
<dbReference type="Pfam" id="PF01694">
    <property type="entry name" value="Rhomboid"/>
    <property type="match status" value="1"/>
</dbReference>
<dbReference type="AlphaFoldDB" id="G5I9M8"/>
<evidence type="ECO:0000313" key="11">
    <source>
        <dbReference type="Proteomes" id="UP000005384"/>
    </source>
</evidence>
<dbReference type="InterPro" id="IPR022764">
    <property type="entry name" value="Peptidase_S54_rhomboid_dom"/>
</dbReference>
<keyword evidence="4" id="KW-0378">Hydrolase</keyword>
<dbReference type="OrthoDB" id="9813074at2"/>
<evidence type="ECO:0000256" key="7">
    <source>
        <dbReference type="ARBA" id="ARBA00023136"/>
    </source>
</evidence>
<proteinExistence type="predicted"/>
<evidence type="ECO:0000313" key="10">
    <source>
        <dbReference type="EMBL" id="EHI61767.1"/>
    </source>
</evidence>
<dbReference type="RefSeq" id="WP_006778200.1">
    <property type="nucleotide sequence ID" value="NZ_CP040506.1"/>
</dbReference>
<feature type="transmembrane region" description="Helical" evidence="8">
    <location>
        <begin position="95"/>
        <end position="114"/>
    </location>
</feature>
<feature type="transmembrane region" description="Helical" evidence="8">
    <location>
        <begin position="176"/>
        <end position="193"/>
    </location>
</feature>
<comment type="caution">
    <text evidence="10">The sequence shown here is derived from an EMBL/GenBank/DDBJ whole genome shotgun (WGS) entry which is preliminary data.</text>
</comment>
<organism evidence="10 11">
    <name type="scientific">Hungatella hathewayi WAL-18680</name>
    <dbReference type="NCBI Taxonomy" id="742737"/>
    <lineage>
        <taxon>Bacteria</taxon>
        <taxon>Bacillati</taxon>
        <taxon>Bacillota</taxon>
        <taxon>Clostridia</taxon>
        <taxon>Lachnospirales</taxon>
        <taxon>Lachnospiraceae</taxon>
        <taxon>Hungatella</taxon>
    </lineage>
</organism>
<reference evidence="10 11" key="1">
    <citation type="submission" date="2011-08" db="EMBL/GenBank/DDBJ databases">
        <title>The Genome Sequence of Clostridium hathewayi WAL-18680.</title>
        <authorList>
            <consortium name="The Broad Institute Genome Sequencing Platform"/>
            <person name="Earl A."/>
            <person name="Ward D."/>
            <person name="Feldgarden M."/>
            <person name="Gevers D."/>
            <person name="Finegold S.M."/>
            <person name="Summanen P.H."/>
            <person name="Molitoris D.R."/>
            <person name="Song M."/>
            <person name="Daigneault M."/>
            <person name="Allen-Vercoe E."/>
            <person name="Young S.K."/>
            <person name="Zeng Q."/>
            <person name="Gargeya S."/>
            <person name="Fitzgerald M."/>
            <person name="Haas B."/>
            <person name="Abouelleil A."/>
            <person name="Alvarado L."/>
            <person name="Arachchi H.M."/>
            <person name="Berlin A."/>
            <person name="Brown A."/>
            <person name="Chapman S.B."/>
            <person name="Chen Z."/>
            <person name="Dunbar C."/>
            <person name="Freedman E."/>
            <person name="Gearin G."/>
            <person name="Gellesch M."/>
            <person name="Goldberg J."/>
            <person name="Griggs A."/>
            <person name="Gujja S."/>
            <person name="Heiman D."/>
            <person name="Howarth C."/>
            <person name="Larson L."/>
            <person name="Lui A."/>
            <person name="MacDonald P.J.P."/>
            <person name="Montmayeur A."/>
            <person name="Murphy C."/>
            <person name="Neiman D."/>
            <person name="Pearson M."/>
            <person name="Priest M."/>
            <person name="Roberts A."/>
            <person name="Saif S."/>
            <person name="Shea T."/>
            <person name="Shenoy N."/>
            <person name="Sisk P."/>
            <person name="Stolte C."/>
            <person name="Sykes S."/>
            <person name="Wortman J."/>
            <person name="Nusbaum C."/>
            <person name="Birren B."/>
        </authorList>
    </citation>
    <scope>NUCLEOTIDE SEQUENCE [LARGE SCALE GENOMIC DNA]</scope>
    <source>
        <strain evidence="10 11">WAL-18680</strain>
    </source>
</reference>
<dbReference type="PANTHER" id="PTHR22936">
    <property type="entry name" value="RHOMBOID-RELATED"/>
    <property type="match status" value="1"/>
</dbReference>
<keyword evidence="11" id="KW-1185">Reference proteome</keyword>
<dbReference type="Gene3D" id="1.20.1540.10">
    <property type="entry name" value="Rhomboid-like"/>
    <property type="match status" value="1"/>
</dbReference>
<evidence type="ECO:0000256" key="4">
    <source>
        <dbReference type="ARBA" id="ARBA00022801"/>
    </source>
</evidence>
<evidence type="ECO:0000256" key="1">
    <source>
        <dbReference type="ARBA" id="ARBA00004141"/>
    </source>
</evidence>
<feature type="domain" description="Peptidase S54 rhomboid" evidence="9">
    <location>
        <begin position="54"/>
        <end position="194"/>
    </location>
</feature>
<feature type="transmembrane region" description="Helical" evidence="8">
    <location>
        <begin position="120"/>
        <end position="141"/>
    </location>
</feature>
<keyword evidence="3 8" id="KW-0812">Transmembrane</keyword>
<evidence type="ECO:0000256" key="2">
    <source>
        <dbReference type="ARBA" id="ARBA00022670"/>
    </source>
</evidence>
<feature type="transmembrane region" description="Helical" evidence="8">
    <location>
        <begin position="12"/>
        <end position="29"/>
    </location>
</feature>
<protein>
    <recommendedName>
        <fullName evidence="9">Peptidase S54 rhomboid domain-containing protein</fullName>
    </recommendedName>
</protein>
<keyword evidence="2" id="KW-0645">Protease</keyword>
<evidence type="ECO:0000256" key="6">
    <source>
        <dbReference type="ARBA" id="ARBA00022989"/>
    </source>
</evidence>
<dbReference type="InterPro" id="IPR002610">
    <property type="entry name" value="Peptidase_S54_rhomboid-like"/>
</dbReference>
<dbReference type="EMBL" id="ADLN01000001">
    <property type="protein sequence ID" value="EHI61767.1"/>
    <property type="molecule type" value="Genomic_DNA"/>
</dbReference>
<name>G5I9M8_9FIRM</name>
<gene>
    <name evidence="10" type="ORF">HMPREF9473_00218</name>
</gene>
<evidence type="ECO:0000256" key="8">
    <source>
        <dbReference type="SAM" id="Phobius"/>
    </source>
</evidence>
<comment type="subcellular location">
    <subcellularLocation>
        <location evidence="1">Membrane</location>
        <topology evidence="1">Multi-pass membrane protein</topology>
    </subcellularLocation>
</comment>
<dbReference type="PATRIC" id="fig|742737.3.peg.212"/>
<keyword evidence="6 8" id="KW-1133">Transmembrane helix</keyword>
<dbReference type="PANTHER" id="PTHR22936:SF69">
    <property type="entry name" value="RHOMBOID-LIKE PROTEIN"/>
    <property type="match status" value="1"/>
</dbReference>
<feature type="transmembrane region" description="Helical" evidence="8">
    <location>
        <begin position="153"/>
        <end position="170"/>
    </location>
</feature>
<keyword evidence="7 8" id="KW-0472">Membrane</keyword>
<sequence>MGYRDSKKTAYINILLIAINVLYFIFLEMTGSSENSLFMIQHGAMYEPLVTENGEYYRLLTSIFMHFGINHIVNNMLMLFILGDNMERALGHIKYLFFYLICGVGANIASMTVNVMNKELVVSAGASGAIFGVIGGLLYAVAVNHGRLEDLSTRQLVVVILCSLYFGFTSGGVDNVAHIAGLLIGIVMAMLLYRKPKPVYEDRLWE</sequence>
<keyword evidence="5" id="KW-0720">Serine protease</keyword>
<dbReference type="Proteomes" id="UP000005384">
    <property type="component" value="Unassembled WGS sequence"/>
</dbReference>
<feature type="transmembrane region" description="Helical" evidence="8">
    <location>
        <begin position="63"/>
        <end position="83"/>
    </location>
</feature>
<accession>G5I9M8</accession>
<dbReference type="GO" id="GO:0016020">
    <property type="term" value="C:membrane"/>
    <property type="evidence" value="ECO:0007669"/>
    <property type="project" value="UniProtKB-SubCell"/>
</dbReference>